<dbReference type="AlphaFoldDB" id="A0A5D4QYA8"/>
<dbReference type="InterPro" id="IPR014957">
    <property type="entry name" value="IDEAL_dom"/>
</dbReference>
<sequence length="78" mass="9353">MKEKSYAESMKKNTMNRKQLKDTYVLHLYIEMLLSEVQLISEKEKLAQKIDQALDDRNKALFTQLSKEYKELNERFGH</sequence>
<reference evidence="2 3" key="1">
    <citation type="submission" date="2019-08" db="EMBL/GenBank/DDBJ databases">
        <title>Bacillus genomes from the desert of Cuatro Cienegas, Coahuila.</title>
        <authorList>
            <person name="Olmedo-Alvarez G."/>
        </authorList>
    </citation>
    <scope>NUCLEOTIDE SEQUENCE [LARGE SCALE GENOMIC DNA]</scope>
    <source>
        <strain evidence="2 3">CH446_14T</strain>
    </source>
</reference>
<dbReference type="RefSeq" id="WP_148976582.1">
    <property type="nucleotide sequence ID" value="NZ_JBNIKU010000002.1"/>
</dbReference>
<organism evidence="2 3">
    <name type="scientific">Bacillus infantis</name>
    <dbReference type="NCBI Taxonomy" id="324767"/>
    <lineage>
        <taxon>Bacteria</taxon>
        <taxon>Bacillati</taxon>
        <taxon>Bacillota</taxon>
        <taxon>Bacilli</taxon>
        <taxon>Bacillales</taxon>
        <taxon>Bacillaceae</taxon>
        <taxon>Bacillus</taxon>
    </lineage>
</organism>
<dbReference type="Pfam" id="PF08858">
    <property type="entry name" value="IDEAL"/>
    <property type="match status" value="1"/>
</dbReference>
<dbReference type="Proteomes" id="UP000322139">
    <property type="component" value="Unassembled WGS sequence"/>
</dbReference>
<accession>A0A5D4QYA8</accession>
<feature type="domain" description="IDEAL" evidence="1">
    <location>
        <begin position="33"/>
        <end position="69"/>
    </location>
</feature>
<dbReference type="EMBL" id="VTER01000013">
    <property type="protein sequence ID" value="TYS44077.1"/>
    <property type="molecule type" value="Genomic_DNA"/>
</dbReference>
<dbReference type="InterPro" id="IPR027393">
    <property type="entry name" value="Virus_scaffolding_prot_C"/>
</dbReference>
<gene>
    <name evidence="2" type="ORF">FZD51_21255</name>
</gene>
<proteinExistence type="predicted"/>
<dbReference type="SMART" id="SM00914">
    <property type="entry name" value="IDEAL"/>
    <property type="match status" value="1"/>
</dbReference>
<protein>
    <submittedName>
        <fullName evidence="2">IDEAL domain-containing protein</fullName>
    </submittedName>
</protein>
<comment type="caution">
    <text evidence="2">The sequence shown here is derived from an EMBL/GenBank/DDBJ whole genome shotgun (WGS) entry which is preliminary data.</text>
</comment>
<evidence type="ECO:0000313" key="3">
    <source>
        <dbReference type="Proteomes" id="UP000322139"/>
    </source>
</evidence>
<evidence type="ECO:0000313" key="2">
    <source>
        <dbReference type="EMBL" id="TYS44077.1"/>
    </source>
</evidence>
<evidence type="ECO:0000259" key="1">
    <source>
        <dbReference type="SMART" id="SM00914"/>
    </source>
</evidence>
<dbReference type="Gene3D" id="4.10.810.10">
    <property type="entry name" value="Virus Scaffolding Protein, Chain A"/>
    <property type="match status" value="1"/>
</dbReference>
<name>A0A5D4QYA8_9BACI</name>